<evidence type="ECO:0000313" key="2">
    <source>
        <dbReference type="Proteomes" id="UP000186922"/>
    </source>
</evidence>
<sequence length="137" mass="16246">MSEYFRKVEDKHNPLVNGPKPVRVSVEVKTELLRGFDLSYIELQFLQKAVDTLKQCRRTPMNTYAFAFYAKKNHQQARFEVNQSDLETATETLSKQLEAEGETVADIKQKFQDQANYCESRRKVLVEHVHEWYEKEW</sequence>
<dbReference type="AlphaFoldDB" id="A0A1D1VY70"/>
<dbReference type="OrthoDB" id="10009520at2759"/>
<accession>A0A1D1VY70</accession>
<protein>
    <submittedName>
        <fullName evidence="1">Uncharacterized protein</fullName>
    </submittedName>
</protein>
<keyword evidence="2" id="KW-1185">Reference proteome</keyword>
<dbReference type="STRING" id="947166.A0A1D1VY70"/>
<name>A0A1D1VY70_RAMVA</name>
<comment type="caution">
    <text evidence="1">The sequence shown here is derived from an EMBL/GenBank/DDBJ whole genome shotgun (WGS) entry which is preliminary data.</text>
</comment>
<evidence type="ECO:0000313" key="1">
    <source>
        <dbReference type="EMBL" id="GAV03964.1"/>
    </source>
</evidence>
<dbReference type="Proteomes" id="UP000186922">
    <property type="component" value="Unassembled WGS sequence"/>
</dbReference>
<gene>
    <name evidence="1" type="primary">RvY_14318</name>
    <name evidence="1" type="synonym">RvY_14318.1</name>
    <name evidence="1" type="ORF">RvY_14318-1</name>
</gene>
<organism evidence="1 2">
    <name type="scientific">Ramazzottius varieornatus</name>
    <name type="common">Water bear</name>
    <name type="synonym">Tardigrade</name>
    <dbReference type="NCBI Taxonomy" id="947166"/>
    <lineage>
        <taxon>Eukaryota</taxon>
        <taxon>Metazoa</taxon>
        <taxon>Ecdysozoa</taxon>
        <taxon>Tardigrada</taxon>
        <taxon>Eutardigrada</taxon>
        <taxon>Parachela</taxon>
        <taxon>Hypsibioidea</taxon>
        <taxon>Ramazzottiidae</taxon>
        <taxon>Ramazzottius</taxon>
    </lineage>
</organism>
<dbReference type="Gene3D" id="1.20.120.1750">
    <property type="match status" value="1"/>
</dbReference>
<proteinExistence type="predicted"/>
<dbReference type="EMBL" id="BDGG01000010">
    <property type="protein sequence ID" value="GAV03964.1"/>
    <property type="molecule type" value="Genomic_DNA"/>
</dbReference>
<reference evidence="1 2" key="1">
    <citation type="journal article" date="2016" name="Nat. Commun.">
        <title>Extremotolerant tardigrade genome and improved radiotolerance of human cultured cells by tardigrade-unique protein.</title>
        <authorList>
            <person name="Hashimoto T."/>
            <person name="Horikawa D.D."/>
            <person name="Saito Y."/>
            <person name="Kuwahara H."/>
            <person name="Kozuka-Hata H."/>
            <person name="Shin-I T."/>
            <person name="Minakuchi Y."/>
            <person name="Ohishi K."/>
            <person name="Motoyama A."/>
            <person name="Aizu T."/>
            <person name="Enomoto A."/>
            <person name="Kondo K."/>
            <person name="Tanaka S."/>
            <person name="Hara Y."/>
            <person name="Koshikawa S."/>
            <person name="Sagara H."/>
            <person name="Miura T."/>
            <person name="Yokobori S."/>
            <person name="Miyagawa K."/>
            <person name="Suzuki Y."/>
            <person name="Kubo T."/>
            <person name="Oyama M."/>
            <person name="Kohara Y."/>
            <person name="Fujiyama A."/>
            <person name="Arakawa K."/>
            <person name="Katayama T."/>
            <person name="Toyoda A."/>
            <person name="Kunieda T."/>
        </authorList>
    </citation>
    <scope>NUCLEOTIDE SEQUENCE [LARGE SCALE GENOMIC DNA]</scope>
    <source>
        <strain evidence="1 2">YOKOZUNA-1</strain>
    </source>
</reference>